<keyword evidence="5" id="KW-0809">Transit peptide</keyword>
<dbReference type="Pfam" id="PF08294">
    <property type="entry name" value="TIM21"/>
    <property type="match status" value="1"/>
</dbReference>
<evidence type="ECO:0000256" key="2">
    <source>
        <dbReference type="ARBA" id="ARBA00010867"/>
    </source>
</evidence>
<accession>A0A6A4IRZ8</accession>
<dbReference type="AlphaFoldDB" id="A0A6A4IRZ8"/>
<keyword evidence="9" id="KW-0999">Mitochondrion inner membrane</keyword>
<comment type="function">
    <text evidence="9">Essential component of the TIM23 complex, a complex that mediates the translocation of transit peptide-containing proteins across the mitochondrial inner membrane.</text>
</comment>
<dbReference type="InterPro" id="IPR013261">
    <property type="entry name" value="Tim21"/>
</dbReference>
<keyword evidence="7 9" id="KW-0496">Mitochondrion</keyword>
<dbReference type="EMBL" id="ML769384">
    <property type="protein sequence ID" value="KAE9410714.1"/>
    <property type="molecule type" value="Genomic_DNA"/>
</dbReference>
<evidence type="ECO:0000256" key="6">
    <source>
        <dbReference type="ARBA" id="ARBA00022989"/>
    </source>
</evidence>
<dbReference type="GO" id="GO:0005744">
    <property type="term" value="C:TIM23 mitochondrial import inner membrane translocase complex"/>
    <property type="evidence" value="ECO:0007669"/>
    <property type="project" value="UniProtKB-UniRule"/>
</dbReference>
<name>A0A6A4IRZ8_9AGAR</name>
<evidence type="ECO:0000256" key="4">
    <source>
        <dbReference type="ARBA" id="ARBA00022692"/>
    </source>
</evidence>
<feature type="region of interest" description="Disordered" evidence="10">
    <location>
        <begin position="189"/>
        <end position="213"/>
    </location>
</feature>
<dbReference type="InterPro" id="IPR038552">
    <property type="entry name" value="Tim21_IMS_sf"/>
</dbReference>
<feature type="transmembrane region" description="Helical" evidence="9">
    <location>
        <begin position="34"/>
        <end position="53"/>
    </location>
</feature>
<proteinExistence type="inferred from homology"/>
<dbReference type="PANTHER" id="PTHR13032">
    <property type="entry name" value="MITOCHONDRIAL IMPORT INNER MEMBRANE TRANSLOCASE SUBUNIT TIM21"/>
    <property type="match status" value="1"/>
</dbReference>
<reference evidence="11" key="1">
    <citation type="journal article" date="2019" name="Environ. Microbiol.">
        <title>Fungal ecological strategies reflected in gene transcription - a case study of two litter decomposers.</title>
        <authorList>
            <person name="Barbi F."/>
            <person name="Kohler A."/>
            <person name="Barry K."/>
            <person name="Baskaran P."/>
            <person name="Daum C."/>
            <person name="Fauchery L."/>
            <person name="Ihrmark K."/>
            <person name="Kuo A."/>
            <person name="LaButti K."/>
            <person name="Lipzen A."/>
            <person name="Morin E."/>
            <person name="Grigoriev I.V."/>
            <person name="Henrissat B."/>
            <person name="Lindahl B."/>
            <person name="Martin F."/>
        </authorList>
    </citation>
    <scope>NUCLEOTIDE SEQUENCE</scope>
    <source>
        <strain evidence="11">JB14</strain>
    </source>
</reference>
<evidence type="ECO:0000256" key="10">
    <source>
        <dbReference type="SAM" id="MobiDB-lite"/>
    </source>
</evidence>
<comment type="subunit">
    <text evidence="9">Component of the TIM23 complex.</text>
</comment>
<evidence type="ECO:0000256" key="7">
    <source>
        <dbReference type="ARBA" id="ARBA00023128"/>
    </source>
</evidence>
<dbReference type="Gene3D" id="3.10.450.320">
    <property type="entry name" value="Mitochondrial import inner membrane translocase subunit Tim21"/>
    <property type="match status" value="1"/>
</dbReference>
<organism evidence="11 12">
    <name type="scientific">Gymnopus androsaceus JB14</name>
    <dbReference type="NCBI Taxonomy" id="1447944"/>
    <lineage>
        <taxon>Eukaryota</taxon>
        <taxon>Fungi</taxon>
        <taxon>Dikarya</taxon>
        <taxon>Basidiomycota</taxon>
        <taxon>Agaricomycotina</taxon>
        <taxon>Agaricomycetes</taxon>
        <taxon>Agaricomycetidae</taxon>
        <taxon>Agaricales</taxon>
        <taxon>Marasmiineae</taxon>
        <taxon>Omphalotaceae</taxon>
        <taxon>Gymnopus</taxon>
    </lineage>
</organism>
<keyword evidence="9" id="KW-0653">Protein transport</keyword>
<keyword evidence="4 9" id="KW-0812">Transmembrane</keyword>
<evidence type="ECO:0000256" key="1">
    <source>
        <dbReference type="ARBA" id="ARBA00004304"/>
    </source>
</evidence>
<evidence type="ECO:0000256" key="9">
    <source>
        <dbReference type="RuleBase" id="RU367142"/>
    </source>
</evidence>
<gene>
    <name evidence="11" type="ORF">BT96DRAFT_961485</name>
</gene>
<sequence length="300" mass="33275">MGMNESPFATAKPKKWSDLSTGGKLKRTTARTSNLIVIVFGAGLTAVLLYAVISELGSPNSPTSLYGEACERIKKSPQVTKYLHGPLSFHITRPSPERPRGRQHQVTSQIFLDANGREHMLMNFYVQGSQPGSMSWSSYDNSNSYYDAATNWISHLPEVTAEEAIQWTKDRSASTWEKFASSFKYLVGAPAPRSSSSPESSSSPTESSTTGKWTGMFSSLMRTRNEQTHTEAGARNEPSPGAVYTDGEVHAEFVRNDDGYFVCRYILVDIPNSRSWNPIRVFVQRSAGIKENVAVLRWNS</sequence>
<evidence type="ECO:0000313" key="11">
    <source>
        <dbReference type="EMBL" id="KAE9410714.1"/>
    </source>
</evidence>
<dbReference type="PANTHER" id="PTHR13032:SF6">
    <property type="entry name" value="MITOCHONDRIAL IMPORT INNER MEMBRANE TRANSLOCASE SUBUNIT TIM21"/>
    <property type="match status" value="1"/>
</dbReference>
<dbReference type="OrthoDB" id="436405at2759"/>
<comment type="subcellular location">
    <subcellularLocation>
        <location evidence="9">Mitochondrion inner membrane</location>
        <topology evidence="9">Single-pass membrane protein</topology>
    </subcellularLocation>
    <subcellularLocation>
        <location evidence="1">Mitochondrion membrane</location>
        <topology evidence="1">Single-pass membrane protein</topology>
    </subcellularLocation>
</comment>
<keyword evidence="12" id="KW-1185">Reference proteome</keyword>
<keyword evidence="9" id="KW-0811">Translocation</keyword>
<evidence type="ECO:0000256" key="8">
    <source>
        <dbReference type="ARBA" id="ARBA00023136"/>
    </source>
</evidence>
<keyword evidence="6 9" id="KW-1133">Transmembrane helix</keyword>
<dbReference type="GO" id="GO:0030150">
    <property type="term" value="P:protein import into mitochondrial matrix"/>
    <property type="evidence" value="ECO:0007669"/>
    <property type="project" value="UniProtKB-UniRule"/>
</dbReference>
<protein>
    <recommendedName>
        <fullName evidence="3 9">Mitochondrial import inner membrane translocase subunit Tim21</fullName>
    </recommendedName>
</protein>
<evidence type="ECO:0000256" key="3">
    <source>
        <dbReference type="ARBA" id="ARBA00020726"/>
    </source>
</evidence>
<feature type="compositionally biased region" description="Low complexity" evidence="10">
    <location>
        <begin position="194"/>
        <end position="210"/>
    </location>
</feature>
<comment type="similarity">
    <text evidence="2 9">Belongs to the TIM21 family.</text>
</comment>
<keyword evidence="8 9" id="KW-0472">Membrane</keyword>
<evidence type="ECO:0000256" key="5">
    <source>
        <dbReference type="ARBA" id="ARBA00022946"/>
    </source>
</evidence>
<feature type="region of interest" description="Disordered" evidence="10">
    <location>
        <begin position="1"/>
        <end position="23"/>
    </location>
</feature>
<evidence type="ECO:0000313" key="12">
    <source>
        <dbReference type="Proteomes" id="UP000799118"/>
    </source>
</evidence>
<dbReference type="Proteomes" id="UP000799118">
    <property type="component" value="Unassembled WGS sequence"/>
</dbReference>
<keyword evidence="9" id="KW-0813">Transport</keyword>